<dbReference type="PIRSF" id="PIRSF001100">
    <property type="entry name" value="Beta_cellobiohydrolase"/>
    <property type="match status" value="1"/>
</dbReference>
<feature type="active site" description="Proton donor" evidence="8">
    <location>
        <position position="161"/>
    </location>
</feature>
<feature type="active site" description="Proton acceptor" evidence="8">
    <location>
        <position position="313"/>
    </location>
</feature>
<feature type="binding site" evidence="9">
    <location>
        <position position="307"/>
    </location>
    <ligand>
        <name>substrate</name>
    </ligand>
</feature>
<feature type="binding site" evidence="9">
    <location>
        <position position="86"/>
    </location>
    <ligand>
        <name>substrate</name>
    </ligand>
</feature>
<evidence type="ECO:0000313" key="12">
    <source>
        <dbReference type="EMBL" id="MBG0562704.1"/>
    </source>
</evidence>
<evidence type="ECO:0000256" key="10">
    <source>
        <dbReference type="PROSITE-ProRule" id="PRU10056"/>
    </source>
</evidence>
<feature type="binding site" evidence="9">
    <location>
        <position position="235"/>
    </location>
    <ligand>
        <name>substrate</name>
    </ligand>
</feature>
<evidence type="ECO:0000256" key="8">
    <source>
        <dbReference type="PIRSR" id="PIRSR001100-1"/>
    </source>
</evidence>
<protein>
    <recommendedName>
        <fullName evidence="11">Glucanase</fullName>
        <ecNumber evidence="11">3.2.1.-</ecNumber>
    </recommendedName>
</protein>
<dbReference type="InterPro" id="IPR016288">
    <property type="entry name" value="Beta_cellobiohydrolase"/>
</dbReference>
<dbReference type="EC" id="3.2.1.-" evidence="11"/>
<sequence length="337" mass="34736">MRSLPALLIGGLVAFGAAGCSAGGDNPAPTPTPSAVPSTPEVIGAGPFYVEPAGPAMNQVAQWEAAGRSADAEAVRRIATSPAAVWFADANPGYADRARGLVAAAAAAGRTPVLVAYHVPDRDCGGHSGGGAPDAAAYRAWVSELATAVRDSDAIVVLEPDAMTHVLEGCVTGSGATERFALLDAAVREFKQGPRVRVYLDGGNPSWVKDVDRVADALRKSGVERADGFSLNVSNFETTEANIGYGEQISDRLDGAHFVIDTSRNGNGPAKIGAGDAHWCNPPGRALGEAPTTETGHPRVDAYLWVKRPGESDGACGNGAPPAGQWWPEYALDLATN</sequence>
<dbReference type="SUPFAM" id="SSF51989">
    <property type="entry name" value="Glycosyl hydrolases family 6, cellulases"/>
    <property type="match status" value="1"/>
</dbReference>
<evidence type="ECO:0000256" key="4">
    <source>
        <dbReference type="ARBA" id="ARBA00023157"/>
    </source>
</evidence>
<comment type="similarity">
    <text evidence="11">Belongs to the glycosyl hydrolase family 6.</text>
</comment>
<dbReference type="PANTHER" id="PTHR34876:SF4">
    <property type="entry name" value="1,4-BETA-D-GLUCAN CELLOBIOHYDROLASE C-RELATED"/>
    <property type="match status" value="1"/>
</dbReference>
<keyword evidence="3 11" id="KW-0136">Cellulose degradation</keyword>
<dbReference type="InterPro" id="IPR001524">
    <property type="entry name" value="Glyco_hydro_6_CS"/>
</dbReference>
<comment type="caution">
    <text evidence="12">The sequence shown here is derived from an EMBL/GenBank/DDBJ whole genome shotgun (WGS) entry which is preliminary data.</text>
</comment>
<accession>A0A931C3H4</accession>
<keyword evidence="7 11" id="KW-0624">Polysaccharide degradation</keyword>
<dbReference type="RefSeq" id="WP_196414508.1">
    <property type="nucleotide sequence ID" value="NZ_JADQTO010000006.1"/>
</dbReference>
<evidence type="ECO:0000256" key="11">
    <source>
        <dbReference type="RuleBase" id="RU361186"/>
    </source>
</evidence>
<feature type="binding site" evidence="9">
    <location>
        <position position="207"/>
    </location>
    <ligand>
        <name>substrate</name>
    </ligand>
</feature>
<keyword evidence="4" id="KW-1015">Disulfide bond</keyword>
<dbReference type="Gene3D" id="3.20.20.40">
    <property type="entry name" value="1, 4-beta cellobiohydrolase"/>
    <property type="match status" value="1"/>
</dbReference>
<dbReference type="PROSITE" id="PS00655">
    <property type="entry name" value="GLYCOSYL_HYDROL_F6_1"/>
    <property type="match status" value="1"/>
</dbReference>
<dbReference type="AlphaFoldDB" id="A0A931C3H4"/>
<evidence type="ECO:0000256" key="5">
    <source>
        <dbReference type="ARBA" id="ARBA00023277"/>
    </source>
</evidence>
<evidence type="ECO:0000256" key="3">
    <source>
        <dbReference type="ARBA" id="ARBA00023001"/>
    </source>
</evidence>
<evidence type="ECO:0000256" key="7">
    <source>
        <dbReference type="ARBA" id="ARBA00023326"/>
    </source>
</evidence>
<evidence type="ECO:0000256" key="2">
    <source>
        <dbReference type="ARBA" id="ARBA00022801"/>
    </source>
</evidence>
<feature type="signal peptide" evidence="11">
    <location>
        <begin position="1"/>
        <end position="22"/>
    </location>
</feature>
<evidence type="ECO:0000313" key="13">
    <source>
        <dbReference type="Proteomes" id="UP000598146"/>
    </source>
</evidence>
<keyword evidence="5 11" id="KW-0119">Carbohydrate metabolism</keyword>
<dbReference type="GO" id="GO:0004553">
    <property type="term" value="F:hydrolase activity, hydrolyzing O-glycosyl compounds"/>
    <property type="evidence" value="ECO:0007669"/>
    <property type="project" value="InterPro"/>
</dbReference>
<dbReference type="PRINTS" id="PR00733">
    <property type="entry name" value="GLHYDRLASE6"/>
</dbReference>
<feature type="active site" evidence="10">
    <location>
        <position position="123"/>
    </location>
</feature>
<dbReference type="GO" id="GO:0030245">
    <property type="term" value="P:cellulose catabolic process"/>
    <property type="evidence" value="ECO:0007669"/>
    <property type="project" value="UniProtKB-KW"/>
</dbReference>
<organism evidence="12 13">
    <name type="scientific">Actinoplanes aureus</name>
    <dbReference type="NCBI Taxonomy" id="2792083"/>
    <lineage>
        <taxon>Bacteria</taxon>
        <taxon>Bacillati</taxon>
        <taxon>Actinomycetota</taxon>
        <taxon>Actinomycetes</taxon>
        <taxon>Micromonosporales</taxon>
        <taxon>Micromonosporaceae</taxon>
        <taxon>Actinoplanes</taxon>
    </lineage>
</organism>
<keyword evidence="1 11" id="KW-0732">Signal</keyword>
<evidence type="ECO:0000256" key="6">
    <source>
        <dbReference type="ARBA" id="ARBA00023295"/>
    </source>
</evidence>
<dbReference type="PANTHER" id="PTHR34876">
    <property type="match status" value="1"/>
</dbReference>
<keyword evidence="6 11" id="KW-0326">Glycosidase</keyword>
<dbReference type="EMBL" id="JADQTO010000006">
    <property type="protein sequence ID" value="MBG0562704.1"/>
    <property type="molecule type" value="Genomic_DNA"/>
</dbReference>
<proteinExistence type="inferred from homology"/>
<evidence type="ECO:0000256" key="9">
    <source>
        <dbReference type="PIRSR" id="PIRSR001100-2"/>
    </source>
</evidence>
<dbReference type="InterPro" id="IPR036434">
    <property type="entry name" value="Beta_cellobiohydrolase_sf"/>
</dbReference>
<reference evidence="12" key="1">
    <citation type="submission" date="2020-11" db="EMBL/GenBank/DDBJ databases">
        <title>Isolation and identification of active actinomycetes.</title>
        <authorList>
            <person name="Sun X."/>
        </authorList>
    </citation>
    <scope>NUCLEOTIDE SEQUENCE</scope>
    <source>
        <strain evidence="12">NEAU-A11</strain>
    </source>
</reference>
<dbReference type="PROSITE" id="PS51257">
    <property type="entry name" value="PROKAR_LIPOPROTEIN"/>
    <property type="match status" value="1"/>
</dbReference>
<evidence type="ECO:0000256" key="1">
    <source>
        <dbReference type="ARBA" id="ARBA00022729"/>
    </source>
</evidence>
<feature type="binding site" evidence="9">
    <location>
        <position position="311"/>
    </location>
    <ligand>
        <name>substrate</name>
    </ligand>
</feature>
<keyword evidence="2 11" id="KW-0378">Hydrolase</keyword>
<feature type="binding site" evidence="9">
    <location>
        <position position="279"/>
    </location>
    <ligand>
        <name>substrate</name>
    </ligand>
</feature>
<dbReference type="Proteomes" id="UP000598146">
    <property type="component" value="Unassembled WGS sequence"/>
</dbReference>
<feature type="chain" id="PRO_5039758080" description="Glucanase" evidence="11">
    <location>
        <begin position="23"/>
        <end position="337"/>
    </location>
</feature>
<keyword evidence="13" id="KW-1185">Reference proteome</keyword>
<name>A0A931C3H4_9ACTN</name>
<gene>
    <name evidence="12" type="ORF">I4J89_14705</name>
</gene>
<dbReference type="Pfam" id="PF01341">
    <property type="entry name" value="Glyco_hydro_6"/>
    <property type="match status" value="1"/>
</dbReference>